<dbReference type="SUPFAM" id="SSF56300">
    <property type="entry name" value="Metallo-dependent phosphatases"/>
    <property type="match status" value="1"/>
</dbReference>
<name>A0A517S829_9PLAN</name>
<dbReference type="GO" id="GO:0008758">
    <property type="term" value="F:UDP-2,3-diacylglucosamine hydrolase activity"/>
    <property type="evidence" value="ECO:0007669"/>
    <property type="project" value="TreeGrafter"/>
</dbReference>
<evidence type="ECO:0000256" key="2">
    <source>
        <dbReference type="ARBA" id="ARBA00022801"/>
    </source>
</evidence>
<dbReference type="EMBL" id="CP036271">
    <property type="protein sequence ID" value="QDT52285.1"/>
    <property type="molecule type" value="Genomic_DNA"/>
</dbReference>
<feature type="transmembrane region" description="Helical" evidence="3">
    <location>
        <begin position="27"/>
        <end position="47"/>
    </location>
</feature>
<dbReference type="PANTHER" id="PTHR31302">
    <property type="entry name" value="TRANSMEMBRANE PROTEIN WITH METALLOPHOSPHOESTERASE DOMAIN-RELATED"/>
    <property type="match status" value="1"/>
</dbReference>
<dbReference type="EC" id="3.1.-.-" evidence="5"/>
<keyword evidence="3" id="KW-0812">Transmembrane</keyword>
<keyword evidence="1" id="KW-0479">Metal-binding</keyword>
<dbReference type="OrthoDB" id="9780884at2"/>
<dbReference type="InParanoid" id="A0A517S829"/>
<keyword evidence="3" id="KW-1133">Transmembrane helix</keyword>
<dbReference type="RefSeq" id="WP_145026552.1">
    <property type="nucleotide sequence ID" value="NZ_CP036271.1"/>
</dbReference>
<dbReference type="Proteomes" id="UP000315700">
    <property type="component" value="Chromosome"/>
</dbReference>
<organism evidence="5 6">
    <name type="scientific">Caulifigura coniformis</name>
    <dbReference type="NCBI Taxonomy" id="2527983"/>
    <lineage>
        <taxon>Bacteria</taxon>
        <taxon>Pseudomonadati</taxon>
        <taxon>Planctomycetota</taxon>
        <taxon>Planctomycetia</taxon>
        <taxon>Planctomycetales</taxon>
        <taxon>Planctomycetaceae</taxon>
        <taxon>Caulifigura</taxon>
    </lineage>
</organism>
<dbReference type="InterPro" id="IPR004843">
    <property type="entry name" value="Calcineurin-like_PHP"/>
</dbReference>
<sequence length="309" mass="33853">MNDGPETRDETDVIRGRARRPWSRRQWLAAAAGSVAAGAAGFGGYVFRFEPHWVEIVRREMPIAGLPAGLEGKTLLQLSDLHIGSIVDDGYLIGALQKAAALEPDIVVQTGDLIQDAPSGLPKAARILEHFPRGKRATLSILGNHDYGPGWSHMGVGESTAAVQREAGLTVLRNSSVDVDGLRIAGLEELLGPFWRDGLAAGVVRDDRPHVILCHNPDACDRSIWRGRRPEEDYGGWILSGHTHGGQVSLPFYGPPILPVINKRYTSGEFYVGGERRLYINRALGYLRRVRFNVRPEITLFTLRSASPA</sequence>
<dbReference type="GO" id="GO:0016020">
    <property type="term" value="C:membrane"/>
    <property type="evidence" value="ECO:0007669"/>
    <property type="project" value="GOC"/>
</dbReference>
<dbReference type="FunCoup" id="A0A517S829">
    <property type="interactions" value="117"/>
</dbReference>
<dbReference type="InterPro" id="IPR051158">
    <property type="entry name" value="Metallophosphoesterase_sf"/>
</dbReference>
<evidence type="ECO:0000313" key="6">
    <source>
        <dbReference type="Proteomes" id="UP000315700"/>
    </source>
</evidence>
<dbReference type="KEGG" id="ccos:Pan44_02940"/>
<dbReference type="AlphaFoldDB" id="A0A517S829"/>
<accession>A0A517S829</accession>
<evidence type="ECO:0000313" key="5">
    <source>
        <dbReference type="EMBL" id="QDT52285.1"/>
    </source>
</evidence>
<protein>
    <submittedName>
        <fullName evidence="5">Putative metallophosphoesterase</fullName>
        <ecNumber evidence="5">3.1.-.-</ecNumber>
    </submittedName>
</protein>
<dbReference type="Pfam" id="PF00149">
    <property type="entry name" value="Metallophos"/>
    <property type="match status" value="1"/>
</dbReference>
<evidence type="ECO:0000256" key="1">
    <source>
        <dbReference type="ARBA" id="ARBA00022723"/>
    </source>
</evidence>
<dbReference type="GO" id="GO:0009245">
    <property type="term" value="P:lipid A biosynthetic process"/>
    <property type="evidence" value="ECO:0007669"/>
    <property type="project" value="TreeGrafter"/>
</dbReference>
<dbReference type="Gene3D" id="3.60.21.10">
    <property type="match status" value="1"/>
</dbReference>
<gene>
    <name evidence="5" type="ORF">Pan44_02940</name>
</gene>
<evidence type="ECO:0000256" key="3">
    <source>
        <dbReference type="SAM" id="Phobius"/>
    </source>
</evidence>
<reference evidence="5 6" key="1">
    <citation type="submission" date="2019-02" db="EMBL/GenBank/DDBJ databases">
        <title>Deep-cultivation of Planctomycetes and their phenomic and genomic characterization uncovers novel biology.</title>
        <authorList>
            <person name="Wiegand S."/>
            <person name="Jogler M."/>
            <person name="Boedeker C."/>
            <person name="Pinto D."/>
            <person name="Vollmers J."/>
            <person name="Rivas-Marin E."/>
            <person name="Kohn T."/>
            <person name="Peeters S.H."/>
            <person name="Heuer A."/>
            <person name="Rast P."/>
            <person name="Oberbeckmann S."/>
            <person name="Bunk B."/>
            <person name="Jeske O."/>
            <person name="Meyerdierks A."/>
            <person name="Storesund J.E."/>
            <person name="Kallscheuer N."/>
            <person name="Luecker S."/>
            <person name="Lage O.M."/>
            <person name="Pohl T."/>
            <person name="Merkel B.J."/>
            <person name="Hornburger P."/>
            <person name="Mueller R.-W."/>
            <person name="Bruemmer F."/>
            <person name="Labrenz M."/>
            <person name="Spormann A.M."/>
            <person name="Op den Camp H."/>
            <person name="Overmann J."/>
            <person name="Amann R."/>
            <person name="Jetten M.S.M."/>
            <person name="Mascher T."/>
            <person name="Medema M.H."/>
            <person name="Devos D.P."/>
            <person name="Kaster A.-K."/>
            <person name="Ovreas L."/>
            <person name="Rohde M."/>
            <person name="Galperin M.Y."/>
            <person name="Jogler C."/>
        </authorList>
    </citation>
    <scope>NUCLEOTIDE SEQUENCE [LARGE SCALE GENOMIC DNA]</scope>
    <source>
        <strain evidence="5 6">Pan44</strain>
    </source>
</reference>
<keyword evidence="6" id="KW-1185">Reference proteome</keyword>
<dbReference type="PANTHER" id="PTHR31302:SF31">
    <property type="entry name" value="PHOSPHODIESTERASE YAEI"/>
    <property type="match status" value="1"/>
</dbReference>
<keyword evidence="3" id="KW-0472">Membrane</keyword>
<proteinExistence type="predicted"/>
<feature type="domain" description="Calcineurin-like phosphoesterase" evidence="4">
    <location>
        <begin position="74"/>
        <end position="245"/>
    </location>
</feature>
<dbReference type="InterPro" id="IPR029052">
    <property type="entry name" value="Metallo-depent_PP-like"/>
</dbReference>
<evidence type="ECO:0000259" key="4">
    <source>
        <dbReference type="Pfam" id="PF00149"/>
    </source>
</evidence>
<keyword evidence="2 5" id="KW-0378">Hydrolase</keyword>
<dbReference type="GO" id="GO:0046872">
    <property type="term" value="F:metal ion binding"/>
    <property type="evidence" value="ECO:0007669"/>
    <property type="project" value="UniProtKB-KW"/>
</dbReference>